<evidence type="ECO:0000313" key="2">
    <source>
        <dbReference type="Proteomes" id="UP001054945"/>
    </source>
</evidence>
<keyword evidence="2" id="KW-1185">Reference proteome</keyword>
<accession>A0AAV4XS22</accession>
<proteinExistence type="predicted"/>
<reference evidence="1 2" key="1">
    <citation type="submission" date="2021-06" db="EMBL/GenBank/DDBJ databases">
        <title>Caerostris extrusa draft genome.</title>
        <authorList>
            <person name="Kono N."/>
            <person name="Arakawa K."/>
        </authorList>
    </citation>
    <scope>NUCLEOTIDE SEQUENCE [LARGE SCALE GENOMIC DNA]</scope>
</reference>
<gene>
    <name evidence="1" type="ORF">CEXT_185291</name>
</gene>
<protein>
    <submittedName>
        <fullName evidence="1">Uncharacterized protein</fullName>
    </submittedName>
</protein>
<evidence type="ECO:0000313" key="1">
    <source>
        <dbReference type="EMBL" id="GIY96704.1"/>
    </source>
</evidence>
<comment type="caution">
    <text evidence="1">The sequence shown here is derived from an EMBL/GenBank/DDBJ whole genome shotgun (WGS) entry which is preliminary data.</text>
</comment>
<dbReference type="AlphaFoldDB" id="A0AAV4XS22"/>
<organism evidence="1 2">
    <name type="scientific">Caerostris extrusa</name>
    <name type="common">Bark spider</name>
    <name type="synonym">Caerostris bankana</name>
    <dbReference type="NCBI Taxonomy" id="172846"/>
    <lineage>
        <taxon>Eukaryota</taxon>
        <taxon>Metazoa</taxon>
        <taxon>Ecdysozoa</taxon>
        <taxon>Arthropoda</taxon>
        <taxon>Chelicerata</taxon>
        <taxon>Arachnida</taxon>
        <taxon>Araneae</taxon>
        <taxon>Araneomorphae</taxon>
        <taxon>Entelegynae</taxon>
        <taxon>Araneoidea</taxon>
        <taxon>Araneidae</taxon>
        <taxon>Caerostris</taxon>
    </lineage>
</organism>
<dbReference type="Proteomes" id="UP001054945">
    <property type="component" value="Unassembled WGS sequence"/>
</dbReference>
<dbReference type="EMBL" id="BPLR01018077">
    <property type="protein sequence ID" value="GIY96704.1"/>
    <property type="molecule type" value="Genomic_DNA"/>
</dbReference>
<name>A0AAV4XS22_CAEEX</name>
<sequence length="103" mass="11967">MCNKAEENTLYPCCEMDLERLPYFSSFLLLLQELSFALADSVSDVQSKGVPYTKQIPDMKLNTKQEFNTKFVYLYQKMDTINPEFGKKSFHFGGDREEECVNV</sequence>